<keyword evidence="2" id="KW-0472">Membrane</keyword>
<feature type="transmembrane region" description="Helical" evidence="2">
    <location>
        <begin position="106"/>
        <end position="127"/>
    </location>
</feature>
<feature type="transmembrane region" description="Helical" evidence="2">
    <location>
        <begin position="55"/>
        <end position="86"/>
    </location>
</feature>
<dbReference type="Pfam" id="PF13828">
    <property type="entry name" value="DUF4190"/>
    <property type="match status" value="1"/>
</dbReference>
<feature type="domain" description="DUF4190" evidence="3">
    <location>
        <begin position="56"/>
        <end position="118"/>
    </location>
</feature>
<keyword evidence="5" id="KW-1185">Reference proteome</keyword>
<reference evidence="4 5" key="1">
    <citation type="submission" date="2020-08" db="EMBL/GenBank/DDBJ databases">
        <title>Whole genome shotgun sequence of Actinocatenispora thailandica NBRC 105041.</title>
        <authorList>
            <person name="Komaki H."/>
            <person name="Tamura T."/>
        </authorList>
    </citation>
    <scope>NUCLEOTIDE SEQUENCE [LARGE SCALE GENOMIC DNA]</scope>
    <source>
        <strain evidence="4 5">NBRC 105041</strain>
    </source>
</reference>
<organism evidence="4 5">
    <name type="scientific">Actinocatenispora thailandica</name>
    <dbReference type="NCBI Taxonomy" id="227318"/>
    <lineage>
        <taxon>Bacteria</taxon>
        <taxon>Bacillati</taxon>
        <taxon>Actinomycetota</taxon>
        <taxon>Actinomycetes</taxon>
        <taxon>Micromonosporales</taxon>
        <taxon>Micromonosporaceae</taxon>
        <taxon>Actinocatenispora</taxon>
    </lineage>
</organism>
<keyword evidence="2" id="KW-0812">Transmembrane</keyword>
<feature type="compositionally biased region" description="Pro residues" evidence="1">
    <location>
        <begin position="32"/>
        <end position="42"/>
    </location>
</feature>
<evidence type="ECO:0000313" key="5">
    <source>
        <dbReference type="Proteomes" id="UP000611640"/>
    </source>
</evidence>
<gene>
    <name evidence="4" type="ORF">Athai_09820</name>
</gene>
<name>A0A7R7DKL0_9ACTN</name>
<dbReference type="KEGG" id="atl:Athai_09820"/>
<dbReference type="InterPro" id="IPR025241">
    <property type="entry name" value="DUF4190"/>
</dbReference>
<proteinExistence type="predicted"/>
<accession>A0A7R7DKL0</accession>
<dbReference type="Proteomes" id="UP000611640">
    <property type="component" value="Chromosome"/>
</dbReference>
<evidence type="ECO:0000259" key="3">
    <source>
        <dbReference type="Pfam" id="PF13828"/>
    </source>
</evidence>
<keyword evidence="2" id="KW-1133">Transmembrane helix</keyword>
<evidence type="ECO:0000256" key="2">
    <source>
        <dbReference type="SAM" id="Phobius"/>
    </source>
</evidence>
<dbReference type="AlphaFoldDB" id="A0A7R7DKL0"/>
<protein>
    <recommendedName>
        <fullName evidence="3">DUF4190 domain-containing protein</fullName>
    </recommendedName>
</protein>
<sequence>MTTIPPTGPEGPGGPYDGGMSQPPYGQGPGGPGMPPPPPGMGAPPADTSGNVLNLLSMIAGIVSIVLCCLWAGVWGGVPAIVLGILGRKKAENGQASNKTMGTVGLILGIIGVAFFLVQIILAVSGVSTDWVKQMQNQT</sequence>
<evidence type="ECO:0000256" key="1">
    <source>
        <dbReference type="SAM" id="MobiDB-lite"/>
    </source>
</evidence>
<dbReference type="EMBL" id="AP023355">
    <property type="protein sequence ID" value="BCJ33479.1"/>
    <property type="molecule type" value="Genomic_DNA"/>
</dbReference>
<evidence type="ECO:0000313" key="4">
    <source>
        <dbReference type="EMBL" id="BCJ33479.1"/>
    </source>
</evidence>
<feature type="region of interest" description="Disordered" evidence="1">
    <location>
        <begin position="1"/>
        <end position="47"/>
    </location>
</feature>